<feature type="compositionally biased region" description="Polar residues" evidence="1">
    <location>
        <begin position="46"/>
        <end position="62"/>
    </location>
</feature>
<feature type="compositionally biased region" description="Polar residues" evidence="1">
    <location>
        <begin position="1"/>
        <end position="11"/>
    </location>
</feature>
<evidence type="ECO:0000313" key="3">
    <source>
        <dbReference type="Proteomes" id="UP000494165"/>
    </source>
</evidence>
<dbReference type="OrthoDB" id="6657230at2759"/>
<dbReference type="AlphaFoldDB" id="A0A8S1DA79"/>
<gene>
    <name evidence="2" type="ORF">CLODIP_2_CD11588</name>
</gene>
<feature type="region of interest" description="Disordered" evidence="1">
    <location>
        <begin position="205"/>
        <end position="225"/>
    </location>
</feature>
<dbReference type="Proteomes" id="UP000494165">
    <property type="component" value="Unassembled WGS sequence"/>
</dbReference>
<evidence type="ECO:0000256" key="1">
    <source>
        <dbReference type="SAM" id="MobiDB-lite"/>
    </source>
</evidence>
<proteinExistence type="predicted"/>
<protein>
    <submittedName>
        <fullName evidence="2">Uncharacterized protein</fullName>
    </submittedName>
</protein>
<feature type="compositionally biased region" description="Acidic residues" evidence="1">
    <location>
        <begin position="70"/>
        <end position="80"/>
    </location>
</feature>
<keyword evidence="3" id="KW-1185">Reference proteome</keyword>
<dbReference type="EMBL" id="CADEPI010000153">
    <property type="protein sequence ID" value="CAB3377904.1"/>
    <property type="molecule type" value="Genomic_DNA"/>
</dbReference>
<organism evidence="2 3">
    <name type="scientific">Cloeon dipterum</name>
    <dbReference type="NCBI Taxonomy" id="197152"/>
    <lineage>
        <taxon>Eukaryota</taxon>
        <taxon>Metazoa</taxon>
        <taxon>Ecdysozoa</taxon>
        <taxon>Arthropoda</taxon>
        <taxon>Hexapoda</taxon>
        <taxon>Insecta</taxon>
        <taxon>Pterygota</taxon>
        <taxon>Palaeoptera</taxon>
        <taxon>Ephemeroptera</taxon>
        <taxon>Pisciforma</taxon>
        <taxon>Baetidae</taxon>
        <taxon>Cloeon</taxon>
    </lineage>
</organism>
<feature type="compositionally biased region" description="Low complexity" evidence="1">
    <location>
        <begin position="205"/>
        <end position="219"/>
    </location>
</feature>
<reference evidence="2 3" key="1">
    <citation type="submission" date="2020-04" db="EMBL/GenBank/DDBJ databases">
        <authorList>
            <person name="Alioto T."/>
            <person name="Alioto T."/>
            <person name="Gomez Garrido J."/>
        </authorList>
    </citation>
    <scope>NUCLEOTIDE SEQUENCE [LARGE SCALE GENOMIC DNA]</scope>
</reference>
<sequence>MSTDALNESVTGASAAAASEQQEGGGEGGANNRPNSGEKSARKKSSMTSATKAGRSLSTSKSAAALVDSGGEEDGSDSELSDMERHFLTKGAFLLTPSNELTLEKAEAIVDKMNFRAPFSLTKTATGILFKFAEPDDCAAVYKKGFHKVTGARFYKKIVIPCRPMRTYIVYALDVPESVPVEDIRHALFKFQSVVEVSRVVSSSHSTSTPTLASPSTPSAGVAGAATGADKSVAPTPVLQVSAGATATNNAVAGYCPLVRITLGSQEEANALLQSGLDFFGATFFPTEAARPVKKSSVCGKAVPGGFFSTETFGSFGNNSGVMGNRIRELVPVFDATGFAKIAAPTERTVKPRN</sequence>
<feature type="compositionally biased region" description="Low complexity" evidence="1">
    <location>
        <begin position="12"/>
        <end position="22"/>
    </location>
</feature>
<feature type="region of interest" description="Disordered" evidence="1">
    <location>
        <begin position="1"/>
        <end position="80"/>
    </location>
</feature>
<evidence type="ECO:0000313" key="2">
    <source>
        <dbReference type="EMBL" id="CAB3377904.1"/>
    </source>
</evidence>
<accession>A0A8S1DA79</accession>
<name>A0A8S1DA79_9INSE</name>
<comment type="caution">
    <text evidence="2">The sequence shown here is derived from an EMBL/GenBank/DDBJ whole genome shotgun (WGS) entry which is preliminary data.</text>
</comment>